<gene>
    <name evidence="1" type="ORF">BDY19DRAFT_854946</name>
</gene>
<feature type="non-terminal residue" evidence="1">
    <location>
        <position position="1"/>
    </location>
</feature>
<evidence type="ECO:0000313" key="1">
    <source>
        <dbReference type="EMBL" id="KAI0084341.1"/>
    </source>
</evidence>
<reference evidence="1" key="1">
    <citation type="journal article" date="2021" name="Environ. Microbiol.">
        <title>Gene family expansions and transcriptome signatures uncover fungal adaptations to wood decay.</title>
        <authorList>
            <person name="Hage H."/>
            <person name="Miyauchi S."/>
            <person name="Viragh M."/>
            <person name="Drula E."/>
            <person name="Min B."/>
            <person name="Chaduli D."/>
            <person name="Navarro D."/>
            <person name="Favel A."/>
            <person name="Norest M."/>
            <person name="Lesage-Meessen L."/>
            <person name="Balint B."/>
            <person name="Merenyi Z."/>
            <person name="de Eugenio L."/>
            <person name="Morin E."/>
            <person name="Martinez A.T."/>
            <person name="Baldrian P."/>
            <person name="Stursova M."/>
            <person name="Martinez M.J."/>
            <person name="Novotny C."/>
            <person name="Magnuson J.K."/>
            <person name="Spatafora J.W."/>
            <person name="Maurice S."/>
            <person name="Pangilinan J."/>
            <person name="Andreopoulos W."/>
            <person name="LaButti K."/>
            <person name="Hundley H."/>
            <person name="Na H."/>
            <person name="Kuo A."/>
            <person name="Barry K."/>
            <person name="Lipzen A."/>
            <person name="Henrissat B."/>
            <person name="Riley R."/>
            <person name="Ahrendt S."/>
            <person name="Nagy L.G."/>
            <person name="Grigoriev I.V."/>
            <person name="Martin F."/>
            <person name="Rosso M.N."/>
        </authorList>
    </citation>
    <scope>NUCLEOTIDE SEQUENCE</scope>
    <source>
        <strain evidence="1">CBS 384.51</strain>
    </source>
</reference>
<organism evidence="1 2">
    <name type="scientific">Irpex rosettiformis</name>
    <dbReference type="NCBI Taxonomy" id="378272"/>
    <lineage>
        <taxon>Eukaryota</taxon>
        <taxon>Fungi</taxon>
        <taxon>Dikarya</taxon>
        <taxon>Basidiomycota</taxon>
        <taxon>Agaricomycotina</taxon>
        <taxon>Agaricomycetes</taxon>
        <taxon>Polyporales</taxon>
        <taxon>Irpicaceae</taxon>
        <taxon>Irpex</taxon>
    </lineage>
</organism>
<comment type="caution">
    <text evidence="1">The sequence shown here is derived from an EMBL/GenBank/DDBJ whole genome shotgun (WGS) entry which is preliminary data.</text>
</comment>
<evidence type="ECO:0000313" key="2">
    <source>
        <dbReference type="Proteomes" id="UP001055072"/>
    </source>
</evidence>
<accession>A0ACB8TQY8</accession>
<protein>
    <submittedName>
        <fullName evidence="1">Uncharacterized protein</fullName>
    </submittedName>
</protein>
<dbReference type="EMBL" id="MU274944">
    <property type="protein sequence ID" value="KAI0084341.1"/>
    <property type="molecule type" value="Genomic_DNA"/>
</dbReference>
<name>A0ACB8TQY8_9APHY</name>
<feature type="non-terminal residue" evidence="1">
    <location>
        <position position="111"/>
    </location>
</feature>
<proteinExistence type="predicted"/>
<dbReference type="Proteomes" id="UP001055072">
    <property type="component" value="Unassembled WGS sequence"/>
</dbReference>
<keyword evidence="2" id="KW-1185">Reference proteome</keyword>
<sequence>WTAMAHAVRIFDEEKVRDCKEDVDTLLVFIQGGTFNSTAPSFLVEPFQASTADIRVNVLWFASLLFSLITASFGILVKQWLREFLAAENPSPQARLRVRHLRYPELSRWKV</sequence>